<dbReference type="AlphaFoldDB" id="A0A654IHK5"/>
<dbReference type="CDD" id="cd00009">
    <property type="entry name" value="AAA"/>
    <property type="match status" value="1"/>
</dbReference>
<protein>
    <submittedName>
        <fullName evidence="2">Primosomal protein DnaI</fullName>
    </submittedName>
</protein>
<dbReference type="InterPro" id="IPR002611">
    <property type="entry name" value="IstB_ATP-bd"/>
</dbReference>
<dbReference type="GO" id="GO:0006260">
    <property type="term" value="P:DNA replication"/>
    <property type="evidence" value="ECO:0007669"/>
    <property type="project" value="TreeGrafter"/>
</dbReference>
<dbReference type="GO" id="GO:0005524">
    <property type="term" value="F:ATP binding"/>
    <property type="evidence" value="ECO:0007669"/>
    <property type="project" value="InterPro"/>
</dbReference>
<evidence type="ECO:0000313" key="2">
    <source>
        <dbReference type="EMBL" id="VZR97409.1"/>
    </source>
</evidence>
<name>A0A654IHK5_9MOLU</name>
<evidence type="ECO:0000259" key="1">
    <source>
        <dbReference type="Pfam" id="PF01695"/>
    </source>
</evidence>
<accession>A0A654IHK5</accession>
<dbReference type="EMBL" id="LR739235">
    <property type="protein sequence ID" value="VZR97409.1"/>
    <property type="molecule type" value="Genomic_DNA"/>
</dbReference>
<sequence length="312" mass="36867">MKLDDYKNNVKIKKLIDESLNSNDIITDQVLLDNQNILDEFLLNYKECSLDKECNQVVKNYQVDLVFKDHQFYLKNVLCIHGKQTEKLFIIKKNYWFSDFDINSFHLTYDEYFNNQLNNLSFNLLDQNEKNFRKTLLSNILKAIQKGYKKGIYLYGNSGIGKTYMFKVLANTLASKNKTVIFSTLRSLIDKLKESFNSNEINSSELLKKIKNVDFLFLDDIGGENLSLWARDDFLFEVLNYRLENKKPTFFTSNFSIDLLEKNLQFTRQYNNFLTSKDVFELEKIKIDRLIARIKALVKEINFTGINKRRTN</sequence>
<proteinExistence type="predicted"/>
<feature type="domain" description="IstB-like ATP-binding" evidence="1">
    <location>
        <begin position="149"/>
        <end position="259"/>
    </location>
</feature>
<dbReference type="SUPFAM" id="SSF52540">
    <property type="entry name" value="P-loop containing nucleoside triphosphate hydrolases"/>
    <property type="match status" value="1"/>
</dbReference>
<dbReference type="PANTHER" id="PTHR30050">
    <property type="entry name" value="CHROMOSOMAL REPLICATION INITIATOR PROTEIN DNAA"/>
    <property type="match status" value="1"/>
</dbReference>
<dbReference type="InterPro" id="IPR027417">
    <property type="entry name" value="P-loop_NTPase"/>
</dbReference>
<reference evidence="2" key="1">
    <citation type="submission" date="2019-11" db="EMBL/GenBank/DDBJ databases">
        <authorList>
            <person name="Falquet L."/>
            <person name="Falquet L."/>
        </authorList>
    </citation>
    <scope>NUCLEOTIDE SEQUENCE</scope>
    <source>
        <strain evidence="2">8756-13</strain>
    </source>
</reference>
<dbReference type="Gene3D" id="3.40.50.300">
    <property type="entry name" value="P-loop containing nucleotide triphosphate hydrolases"/>
    <property type="match status" value="1"/>
</dbReference>
<organism evidence="2">
    <name type="scientific">Mycoplasma feriruminatoris</name>
    <dbReference type="NCBI Taxonomy" id="1179777"/>
    <lineage>
        <taxon>Bacteria</taxon>
        <taxon>Bacillati</taxon>
        <taxon>Mycoplasmatota</taxon>
        <taxon>Mollicutes</taxon>
        <taxon>Mycoplasmataceae</taxon>
        <taxon>Mycoplasma</taxon>
    </lineage>
</organism>
<dbReference type="PANTHER" id="PTHR30050:SF8">
    <property type="entry name" value="PRIMOSOMAL PROTEIN DNAI"/>
    <property type="match status" value="1"/>
</dbReference>
<gene>
    <name evidence="2" type="primary">dnaI</name>
    <name evidence="2" type="ORF">MF5295_00298</name>
</gene>
<dbReference type="Pfam" id="PF01695">
    <property type="entry name" value="IstB_IS21"/>
    <property type="match status" value="1"/>
</dbReference>